<keyword evidence="3" id="KW-1185">Reference proteome</keyword>
<protein>
    <submittedName>
        <fullName evidence="2">Uncharacterized protein</fullName>
    </submittedName>
</protein>
<feature type="region of interest" description="Disordered" evidence="1">
    <location>
        <begin position="41"/>
        <end position="68"/>
    </location>
</feature>
<evidence type="ECO:0000313" key="2">
    <source>
        <dbReference type="EMBL" id="MFC0528726.1"/>
    </source>
</evidence>
<feature type="compositionally biased region" description="Basic and acidic residues" evidence="1">
    <location>
        <begin position="41"/>
        <end position="56"/>
    </location>
</feature>
<reference evidence="2 3" key="1">
    <citation type="submission" date="2024-09" db="EMBL/GenBank/DDBJ databases">
        <authorList>
            <person name="Sun Q."/>
            <person name="Mori K."/>
        </authorList>
    </citation>
    <scope>NUCLEOTIDE SEQUENCE [LARGE SCALE GENOMIC DNA]</scope>
    <source>
        <strain evidence="2 3">TBRC 3947</strain>
    </source>
</reference>
<proteinExistence type="predicted"/>
<organism evidence="2 3">
    <name type="scientific">Phytohabitans kaempferiae</name>
    <dbReference type="NCBI Taxonomy" id="1620943"/>
    <lineage>
        <taxon>Bacteria</taxon>
        <taxon>Bacillati</taxon>
        <taxon>Actinomycetota</taxon>
        <taxon>Actinomycetes</taxon>
        <taxon>Micromonosporales</taxon>
        <taxon>Micromonosporaceae</taxon>
    </lineage>
</organism>
<name>A0ABV6M259_9ACTN</name>
<comment type="caution">
    <text evidence="2">The sequence shown here is derived from an EMBL/GenBank/DDBJ whole genome shotgun (WGS) entry which is preliminary data.</text>
</comment>
<evidence type="ECO:0000256" key="1">
    <source>
        <dbReference type="SAM" id="MobiDB-lite"/>
    </source>
</evidence>
<dbReference type="EMBL" id="JBHLUH010000020">
    <property type="protein sequence ID" value="MFC0528726.1"/>
    <property type="molecule type" value="Genomic_DNA"/>
</dbReference>
<dbReference type="Proteomes" id="UP001589867">
    <property type="component" value="Unassembled WGS sequence"/>
</dbReference>
<accession>A0ABV6M259</accession>
<dbReference type="RefSeq" id="WP_377250655.1">
    <property type="nucleotide sequence ID" value="NZ_JBHLUH010000020.1"/>
</dbReference>
<gene>
    <name evidence="2" type="ORF">ACFFIA_13750</name>
</gene>
<sequence>MVTRSSRSWDSEPSVSTEELLAAVGIEITEEGKARARERLDRAAAARTPERRDALRAKVGLPPKAPAA</sequence>
<evidence type="ECO:0000313" key="3">
    <source>
        <dbReference type="Proteomes" id="UP001589867"/>
    </source>
</evidence>